<evidence type="ECO:0000259" key="13">
    <source>
        <dbReference type="Pfam" id="PF00288"/>
    </source>
</evidence>
<dbReference type="EC" id="2.7.1.36" evidence="3"/>
<dbReference type="GO" id="GO:0005524">
    <property type="term" value="F:ATP binding"/>
    <property type="evidence" value="ECO:0007669"/>
    <property type="project" value="UniProtKB-KW"/>
</dbReference>
<keyword evidence="8 16" id="KW-0418">Kinase</keyword>
<dbReference type="Proteomes" id="UP000520052">
    <property type="component" value="Unassembled WGS sequence"/>
</dbReference>
<dbReference type="PANTHER" id="PTHR43290:SF2">
    <property type="entry name" value="MEVALONATE KINASE"/>
    <property type="match status" value="1"/>
</dbReference>
<dbReference type="Gene3D" id="3.30.230.10">
    <property type="match status" value="1"/>
</dbReference>
<reference evidence="24 25" key="1">
    <citation type="journal article" date="2019" name="Environ. Microbiol.">
        <title>Genomics insights into ecotype formation of ammonia-oxidizing archaea in the deep ocean.</title>
        <authorList>
            <person name="Wang Y."/>
            <person name="Huang J.M."/>
            <person name="Cui G.J."/>
            <person name="Nunoura T."/>
            <person name="Takaki Y."/>
            <person name="Li W.L."/>
            <person name="Li J."/>
            <person name="Gao Z.M."/>
            <person name="Takai K."/>
            <person name="Zhang A.Q."/>
            <person name="Stepanauskas R."/>
        </authorList>
    </citation>
    <scope>NUCLEOTIDE SEQUENCE [LARGE SCALE GENOMIC DNA]</scope>
    <source>
        <strain evidence="22 27">D1a</strain>
        <strain evidence="16 31">L14</strain>
        <strain evidence="18 30">L15a</strain>
        <strain evidence="23 25">L19a</strain>
        <strain evidence="21 28">T1C4</strain>
        <strain evidence="17 29">T1L11</strain>
        <strain evidence="20 26">T1L9</strain>
        <strain evidence="19 24">T3L1</strain>
    </source>
</reference>
<evidence type="ECO:0000313" key="20">
    <source>
        <dbReference type="EMBL" id="NWK00573.1"/>
    </source>
</evidence>
<evidence type="ECO:0000256" key="5">
    <source>
        <dbReference type="ARBA" id="ARBA00022516"/>
    </source>
</evidence>
<evidence type="ECO:0000256" key="1">
    <source>
        <dbReference type="ARBA" id="ARBA00004496"/>
    </source>
</evidence>
<dbReference type="InterPro" id="IPR014721">
    <property type="entry name" value="Ribsml_uS5_D2-typ_fold_subgr"/>
</dbReference>
<evidence type="ECO:0000256" key="3">
    <source>
        <dbReference type="ARBA" id="ARBA00012103"/>
    </source>
</evidence>
<evidence type="ECO:0000256" key="8">
    <source>
        <dbReference type="ARBA" id="ARBA00022777"/>
    </source>
</evidence>
<dbReference type="InterPro" id="IPR013750">
    <property type="entry name" value="GHMP_kinase_C_dom"/>
</dbReference>
<dbReference type="InterPro" id="IPR006205">
    <property type="entry name" value="Mev_gal_kin"/>
</dbReference>
<keyword evidence="4" id="KW-0963">Cytoplasm</keyword>
<evidence type="ECO:0000313" key="27">
    <source>
        <dbReference type="Proteomes" id="UP000549797"/>
    </source>
</evidence>
<dbReference type="Pfam" id="PF10509">
    <property type="entry name" value="GalKase_gal_bdg"/>
    <property type="match status" value="1"/>
</dbReference>
<dbReference type="PANTHER" id="PTHR43290">
    <property type="entry name" value="MEVALONATE KINASE"/>
    <property type="match status" value="1"/>
</dbReference>
<evidence type="ECO:0000313" key="19">
    <source>
        <dbReference type="EMBL" id="NWJ83504.1"/>
    </source>
</evidence>
<dbReference type="PROSITE" id="PS00627">
    <property type="entry name" value="GHMP_KINASES_ATP"/>
    <property type="match status" value="1"/>
</dbReference>
<evidence type="ECO:0000256" key="12">
    <source>
        <dbReference type="ARBA" id="ARBA00029438"/>
    </source>
</evidence>
<evidence type="ECO:0000256" key="7">
    <source>
        <dbReference type="ARBA" id="ARBA00022741"/>
    </source>
</evidence>
<dbReference type="EMBL" id="JACATE010000002">
    <property type="protein sequence ID" value="NWJ28131.1"/>
    <property type="molecule type" value="Genomic_DNA"/>
</dbReference>
<dbReference type="InterPro" id="IPR036554">
    <property type="entry name" value="GHMP_kinase_C_sf"/>
</dbReference>
<evidence type="ECO:0000313" key="22">
    <source>
        <dbReference type="EMBL" id="NWK08261.1"/>
    </source>
</evidence>
<evidence type="ECO:0000313" key="26">
    <source>
        <dbReference type="Proteomes" id="UP000547822"/>
    </source>
</evidence>
<evidence type="ECO:0000256" key="9">
    <source>
        <dbReference type="ARBA" id="ARBA00022840"/>
    </source>
</evidence>
<dbReference type="Pfam" id="PF00288">
    <property type="entry name" value="GHMP_kinases_N"/>
    <property type="match status" value="1"/>
</dbReference>
<keyword evidence="7" id="KW-0547">Nucleotide-binding</keyword>
<dbReference type="EMBL" id="JACATJ010000001">
    <property type="protein sequence ID" value="NWK08261.1"/>
    <property type="molecule type" value="Genomic_DNA"/>
</dbReference>
<dbReference type="EMBL" id="JACATH010000002">
    <property type="protein sequence ID" value="NWJ56696.1"/>
    <property type="molecule type" value="Genomic_DNA"/>
</dbReference>
<dbReference type="SUPFAM" id="SSF54211">
    <property type="entry name" value="Ribosomal protein S5 domain 2-like"/>
    <property type="match status" value="1"/>
</dbReference>
<dbReference type="UniPathway" id="UPA00057">
    <property type="reaction ID" value="UER00098"/>
</dbReference>
<evidence type="ECO:0000256" key="6">
    <source>
        <dbReference type="ARBA" id="ARBA00022679"/>
    </source>
</evidence>
<dbReference type="GO" id="GO:0004496">
    <property type="term" value="F:mevalonate kinase activity"/>
    <property type="evidence" value="ECO:0007669"/>
    <property type="project" value="UniProtKB-EC"/>
</dbReference>
<dbReference type="GO" id="GO:0005829">
    <property type="term" value="C:cytosol"/>
    <property type="evidence" value="ECO:0007669"/>
    <property type="project" value="TreeGrafter"/>
</dbReference>
<evidence type="ECO:0000259" key="14">
    <source>
        <dbReference type="Pfam" id="PF08544"/>
    </source>
</evidence>
<dbReference type="InterPro" id="IPR006204">
    <property type="entry name" value="GHMP_kinase_N_dom"/>
</dbReference>
<evidence type="ECO:0000313" key="30">
    <source>
        <dbReference type="Proteomes" id="UP000575480"/>
    </source>
</evidence>
<feature type="domain" description="GHMP kinase C-terminal" evidence="14">
    <location>
        <begin position="233"/>
        <end position="302"/>
    </location>
</feature>
<dbReference type="PRINTS" id="PR00959">
    <property type="entry name" value="MEVGALKINASE"/>
</dbReference>
<keyword evidence="5" id="KW-0444">Lipid biosynthesis</keyword>
<dbReference type="Proteomes" id="UP000559282">
    <property type="component" value="Unassembled WGS sequence"/>
</dbReference>
<evidence type="ECO:0000313" key="16">
    <source>
        <dbReference type="EMBL" id="NWJ19735.1"/>
    </source>
</evidence>
<evidence type="ECO:0000313" key="24">
    <source>
        <dbReference type="Proteomes" id="UP000520052"/>
    </source>
</evidence>
<accession>A0A7K4M8B4</accession>
<dbReference type="EMBL" id="JACATG010000001">
    <property type="protein sequence ID" value="NWK13141.1"/>
    <property type="molecule type" value="Genomic_DNA"/>
</dbReference>
<gene>
    <name evidence="16" type="primary">mvk</name>
    <name evidence="20" type="ORF">HX840_01470</name>
    <name evidence="21" type="ORF">HX847_02580</name>
    <name evidence="17" type="ORF">HX848_01830</name>
    <name evidence="22" type="ORF">HX852_00420</name>
    <name evidence="23" type="ORF">HX853_00635</name>
    <name evidence="19" type="ORF">HX854_02005</name>
    <name evidence="18" type="ORF">HX858_02885</name>
    <name evidence="16" type="ORF">HX860_01445</name>
</gene>
<dbReference type="AlphaFoldDB" id="A0A7K4M8B4"/>
<evidence type="ECO:0000313" key="25">
    <source>
        <dbReference type="Proteomes" id="UP000535457"/>
    </source>
</evidence>
<comment type="caution">
    <text evidence="16">The sequence shown here is derived from an EMBL/GenBank/DDBJ whole genome shotgun (WGS) entry which is preliminary data.</text>
</comment>
<evidence type="ECO:0000313" key="28">
    <source>
        <dbReference type="Proteomes" id="UP000559282"/>
    </source>
</evidence>
<keyword evidence="6 16" id="KW-0808">Transferase</keyword>
<dbReference type="Proteomes" id="UP000563820">
    <property type="component" value="Unassembled WGS sequence"/>
</dbReference>
<comment type="pathway">
    <text evidence="12">Isoprenoid biosynthesis; isopentenyl diphosphate biosynthesis via mevalonate pathway; isopentenyl diphosphate from (R)-mevalonate: step 1/3.</text>
</comment>
<evidence type="ECO:0000313" key="17">
    <source>
        <dbReference type="EMBL" id="NWJ28131.1"/>
    </source>
</evidence>
<dbReference type="EMBL" id="JACATF010000006">
    <property type="protein sequence ID" value="NWK07295.1"/>
    <property type="molecule type" value="Genomic_DNA"/>
</dbReference>
<evidence type="ECO:0000256" key="2">
    <source>
        <dbReference type="ARBA" id="ARBA00006495"/>
    </source>
</evidence>
<name>A0A7K4M8B4_9ARCH</name>
<dbReference type="SUPFAM" id="SSF55060">
    <property type="entry name" value="GHMP Kinase, C-terminal domain"/>
    <property type="match status" value="1"/>
</dbReference>
<dbReference type="Proteomes" id="UP000575480">
    <property type="component" value="Unassembled WGS sequence"/>
</dbReference>
<dbReference type="NCBIfam" id="TIGR00549">
    <property type="entry name" value="mevalon_kin"/>
    <property type="match status" value="1"/>
</dbReference>
<dbReference type="Proteomes" id="UP000535457">
    <property type="component" value="Unassembled WGS sequence"/>
</dbReference>
<dbReference type="Gene3D" id="3.30.70.890">
    <property type="entry name" value="GHMP kinase, C-terminal domain"/>
    <property type="match status" value="1"/>
</dbReference>
<dbReference type="Proteomes" id="UP000547822">
    <property type="component" value="Unassembled WGS sequence"/>
</dbReference>
<dbReference type="Pfam" id="PF08544">
    <property type="entry name" value="GHMP_kinases_C"/>
    <property type="match status" value="1"/>
</dbReference>
<evidence type="ECO:0000313" key="21">
    <source>
        <dbReference type="EMBL" id="NWK07295.1"/>
    </source>
</evidence>
<evidence type="ECO:0000256" key="4">
    <source>
        <dbReference type="ARBA" id="ARBA00022490"/>
    </source>
</evidence>
<comment type="similarity">
    <text evidence="2">Belongs to the GHMP kinase family. Mevalonate kinase subfamily.</text>
</comment>
<dbReference type="InterPro" id="IPR006203">
    <property type="entry name" value="GHMP_knse_ATP-bd_CS"/>
</dbReference>
<reference evidence="16" key="2">
    <citation type="submission" date="2020-06" db="EMBL/GenBank/DDBJ databases">
        <authorList>
            <person name="Wang Y."/>
        </authorList>
    </citation>
    <scope>NUCLEOTIDE SEQUENCE</scope>
    <source>
        <strain evidence="22">D1a</strain>
        <strain evidence="16">L14</strain>
        <strain evidence="18">L15a</strain>
        <strain evidence="23">L19a</strain>
        <strain evidence="21">T1C4</strain>
        <strain evidence="17">T1L11</strain>
        <strain evidence="20">T1L9</strain>
        <strain evidence="19">T3L1</strain>
    </source>
</reference>
<dbReference type="EMBL" id="JACATI010000001">
    <property type="protein sequence ID" value="NWJ19735.1"/>
    <property type="molecule type" value="Genomic_DNA"/>
</dbReference>
<dbReference type="InterPro" id="IPR020568">
    <property type="entry name" value="Ribosomal_Su5_D2-typ_SF"/>
</dbReference>
<comment type="subcellular location">
    <subcellularLocation>
        <location evidence="1">Cytoplasm</location>
    </subcellularLocation>
</comment>
<evidence type="ECO:0000259" key="15">
    <source>
        <dbReference type="Pfam" id="PF10509"/>
    </source>
</evidence>
<dbReference type="EMBL" id="JACATD010000001">
    <property type="protein sequence ID" value="NWK00573.1"/>
    <property type="molecule type" value="Genomic_DNA"/>
</dbReference>
<feature type="domain" description="Galactokinase N-terminal" evidence="15">
    <location>
        <begin position="5"/>
        <end position="48"/>
    </location>
</feature>
<keyword evidence="10" id="KW-0460">Magnesium</keyword>
<sequence>MNQSKFQSVYLKSKASAPGKVILFGEHFVVYGVKAILCAINKRVTVTAEKIEGEKISIKSNIGDLILEPNKPVSEINSPLKPFYYLANKMLQAQNQTTGIEIIIESDIPIGVGLGSSSACCVAGAAAISRLFIETSREEILELAIAAEKTIFQNTSGADCTVCTYGGIMEYDKKNGFTKIKSKPDFHLIITNSNIKHSTESVVARVKQFKEENKIEFSKLCNDESKLVEDVLKLLTGNNIKELGQKIIQNQEYLETIGVSNEKLRDIIQVGQKSSFGAKITGAGGGGCIISLTDELNLEHSINQFRDKNYECFSVKIDFKGLDTF</sequence>
<dbReference type="EMBL" id="JACATC010000002">
    <property type="protein sequence ID" value="NWJ83504.1"/>
    <property type="molecule type" value="Genomic_DNA"/>
</dbReference>
<dbReference type="Proteomes" id="UP000549797">
    <property type="component" value="Unassembled WGS sequence"/>
</dbReference>
<dbReference type="GO" id="GO:0019287">
    <property type="term" value="P:isopentenyl diphosphate biosynthetic process, mevalonate pathway"/>
    <property type="evidence" value="ECO:0007669"/>
    <property type="project" value="UniProtKB-UniPathway"/>
</dbReference>
<proteinExistence type="inferred from homology"/>
<evidence type="ECO:0000313" key="18">
    <source>
        <dbReference type="EMBL" id="NWJ56696.1"/>
    </source>
</evidence>
<feature type="domain" description="GHMP kinase N-terminal" evidence="13">
    <location>
        <begin position="88"/>
        <end position="167"/>
    </location>
</feature>
<evidence type="ECO:0000313" key="31">
    <source>
        <dbReference type="Proteomes" id="UP000587702"/>
    </source>
</evidence>
<dbReference type="Proteomes" id="UP000587702">
    <property type="component" value="Unassembled WGS sequence"/>
</dbReference>
<evidence type="ECO:0000256" key="10">
    <source>
        <dbReference type="ARBA" id="ARBA00022842"/>
    </source>
</evidence>
<evidence type="ECO:0000256" key="11">
    <source>
        <dbReference type="ARBA" id="ARBA00023098"/>
    </source>
</evidence>
<keyword evidence="9" id="KW-0067">ATP-binding</keyword>
<keyword evidence="11" id="KW-0443">Lipid metabolism</keyword>
<organism evidence="16 31">
    <name type="scientific">Marine Group I thaumarchaeote</name>
    <dbReference type="NCBI Taxonomy" id="2511932"/>
    <lineage>
        <taxon>Archaea</taxon>
        <taxon>Nitrososphaerota</taxon>
        <taxon>Marine Group I</taxon>
    </lineage>
</organism>
<protein>
    <recommendedName>
        <fullName evidence="3">mevalonate kinase</fullName>
        <ecNumber evidence="3">2.7.1.36</ecNumber>
    </recommendedName>
</protein>
<dbReference type="InterPro" id="IPR019539">
    <property type="entry name" value="GalKase_N"/>
</dbReference>
<evidence type="ECO:0000313" key="23">
    <source>
        <dbReference type="EMBL" id="NWK13141.1"/>
    </source>
</evidence>
<evidence type="ECO:0000313" key="29">
    <source>
        <dbReference type="Proteomes" id="UP000563820"/>
    </source>
</evidence>